<accession>A0A6G0XU91</accession>
<dbReference type="Gene3D" id="3.40.50.360">
    <property type="match status" value="1"/>
</dbReference>
<dbReference type="VEuPathDB" id="FungiDB:AeMF1_000804"/>
<dbReference type="AlphaFoldDB" id="A0A6G0XU91"/>
<dbReference type="InterPro" id="IPR029039">
    <property type="entry name" value="Flavoprotein-like_sf"/>
</dbReference>
<dbReference type="Pfam" id="PF03358">
    <property type="entry name" value="FMN_red"/>
    <property type="match status" value="1"/>
</dbReference>
<evidence type="ECO:0000313" key="4">
    <source>
        <dbReference type="Proteomes" id="UP000481153"/>
    </source>
</evidence>
<dbReference type="SUPFAM" id="SSF52218">
    <property type="entry name" value="Flavoproteins"/>
    <property type="match status" value="1"/>
</dbReference>
<dbReference type="EMBL" id="VJMJ01000012">
    <property type="protein sequence ID" value="KAF0743973.1"/>
    <property type="molecule type" value="Genomic_DNA"/>
</dbReference>
<name>A0A6G0XU91_9STRA</name>
<keyword evidence="4" id="KW-1185">Reference proteome</keyword>
<feature type="transmembrane region" description="Helical" evidence="1">
    <location>
        <begin position="20"/>
        <end position="39"/>
    </location>
</feature>
<keyword evidence="1" id="KW-1133">Transmembrane helix</keyword>
<keyword evidence="1" id="KW-0812">Transmembrane</keyword>
<sequence>MYGSLVTATPQAGKTSQLVQVASLVVSIAVLITVVYITYLTNEIVSVLRPANQQVLPPLISKHSEIASVASSRSPHILVVHAGNEDLRQFGDEVARGASTLTSNVRVLSPWNASFDDVLWADGILLGSNVFNANVDPVLMDWINKWDFRADLSSKVAGAFAVAGGLSSGEETTLLHILQSMMVMRLVVVGGASWTRYDGLYCVS</sequence>
<dbReference type="Proteomes" id="UP000481153">
    <property type="component" value="Unassembled WGS sequence"/>
</dbReference>
<reference evidence="3 4" key="1">
    <citation type="submission" date="2019-07" db="EMBL/GenBank/DDBJ databases">
        <title>Genomics analysis of Aphanomyces spp. identifies a new class of oomycete effector associated with host adaptation.</title>
        <authorList>
            <person name="Gaulin E."/>
        </authorList>
    </citation>
    <scope>NUCLEOTIDE SEQUENCE [LARGE SCALE GENOMIC DNA]</scope>
    <source>
        <strain evidence="3 4">ATCC 201684</strain>
    </source>
</reference>
<dbReference type="GO" id="GO:0016491">
    <property type="term" value="F:oxidoreductase activity"/>
    <property type="evidence" value="ECO:0007669"/>
    <property type="project" value="InterPro"/>
</dbReference>
<proteinExistence type="predicted"/>
<dbReference type="InterPro" id="IPR005025">
    <property type="entry name" value="FMN_Rdtase-like_dom"/>
</dbReference>
<evidence type="ECO:0000259" key="2">
    <source>
        <dbReference type="Pfam" id="PF03358"/>
    </source>
</evidence>
<evidence type="ECO:0000313" key="3">
    <source>
        <dbReference type="EMBL" id="KAF0743973.1"/>
    </source>
</evidence>
<keyword evidence="1" id="KW-0472">Membrane</keyword>
<feature type="domain" description="NADPH-dependent FMN reductase-like" evidence="2">
    <location>
        <begin position="112"/>
        <end position="194"/>
    </location>
</feature>
<organism evidence="3 4">
    <name type="scientific">Aphanomyces euteiches</name>
    <dbReference type="NCBI Taxonomy" id="100861"/>
    <lineage>
        <taxon>Eukaryota</taxon>
        <taxon>Sar</taxon>
        <taxon>Stramenopiles</taxon>
        <taxon>Oomycota</taxon>
        <taxon>Saprolegniomycetes</taxon>
        <taxon>Saprolegniales</taxon>
        <taxon>Verrucalvaceae</taxon>
        <taxon>Aphanomyces</taxon>
    </lineage>
</organism>
<protein>
    <recommendedName>
        <fullName evidence="2">NADPH-dependent FMN reductase-like domain-containing protein</fullName>
    </recommendedName>
</protein>
<comment type="caution">
    <text evidence="3">The sequence shown here is derived from an EMBL/GenBank/DDBJ whole genome shotgun (WGS) entry which is preliminary data.</text>
</comment>
<gene>
    <name evidence="3" type="ORF">Ae201684_001613</name>
</gene>
<evidence type="ECO:0000256" key="1">
    <source>
        <dbReference type="SAM" id="Phobius"/>
    </source>
</evidence>